<dbReference type="EC" id="2.1.1.-" evidence="3"/>
<protein>
    <submittedName>
        <fullName evidence="3">HIT family protein</fullName>
        <ecNumber evidence="3">2.1.1.-</ecNumber>
    </submittedName>
</protein>
<dbReference type="PROSITE" id="PS51084">
    <property type="entry name" value="HIT_2"/>
    <property type="match status" value="1"/>
</dbReference>
<sequence>MPTVFTRIIDGDLPGRFVWKDETCVAFLSIGPLAAGHTLVVPREEIDLWTDASPELVQHLMTVAHTIGAAQRTAFGAARAGLMLAGYEVPHLHVHVWPSNSLSDFDLDTVDNHPDPADLDAAAEKLRAQLRAEGHEATVPQA</sequence>
<dbReference type="Gene3D" id="3.30.428.10">
    <property type="entry name" value="HIT-like"/>
    <property type="match status" value="1"/>
</dbReference>
<dbReference type="InterPro" id="IPR001310">
    <property type="entry name" value="Histidine_triad_HIT"/>
</dbReference>
<feature type="short sequence motif" description="Histidine triad motif" evidence="1">
    <location>
        <begin position="91"/>
        <end position="95"/>
    </location>
</feature>
<proteinExistence type="predicted"/>
<reference evidence="3 4" key="1">
    <citation type="submission" date="2023-04" db="EMBL/GenBank/DDBJ databases">
        <title>Funneling lignin-derived compounds into biodiesel using alkali-halophilic Citricoccus sp. P2.</title>
        <authorList>
            <person name="Luo C.-B."/>
        </authorList>
    </citation>
    <scope>NUCLEOTIDE SEQUENCE [LARGE SCALE GENOMIC DNA]</scope>
    <source>
        <strain evidence="3 4">P2</strain>
    </source>
</reference>
<gene>
    <name evidence="3" type="ORF">P8192_06075</name>
</gene>
<evidence type="ECO:0000313" key="3">
    <source>
        <dbReference type="EMBL" id="WFP17667.1"/>
    </source>
</evidence>
<evidence type="ECO:0000259" key="2">
    <source>
        <dbReference type="PROSITE" id="PS51084"/>
    </source>
</evidence>
<dbReference type="RefSeq" id="WP_278159345.1">
    <property type="nucleotide sequence ID" value="NZ_CP121252.1"/>
</dbReference>
<dbReference type="Pfam" id="PF01230">
    <property type="entry name" value="HIT"/>
    <property type="match status" value="1"/>
</dbReference>
<dbReference type="PRINTS" id="PR00332">
    <property type="entry name" value="HISTRIAD"/>
</dbReference>
<evidence type="ECO:0000313" key="4">
    <source>
        <dbReference type="Proteomes" id="UP001219037"/>
    </source>
</evidence>
<keyword evidence="3" id="KW-0808">Transferase</keyword>
<dbReference type="PANTHER" id="PTHR46648">
    <property type="entry name" value="HIT FAMILY PROTEIN 1"/>
    <property type="match status" value="1"/>
</dbReference>
<dbReference type="Proteomes" id="UP001219037">
    <property type="component" value="Chromosome"/>
</dbReference>
<name>A0ABY8HAM0_9MICC</name>
<keyword evidence="4" id="KW-1185">Reference proteome</keyword>
<feature type="domain" description="HIT" evidence="2">
    <location>
        <begin position="4"/>
        <end position="107"/>
    </location>
</feature>
<organism evidence="3 4">
    <name type="scientific">Citricoccus muralis</name>
    <dbReference type="NCBI Taxonomy" id="169134"/>
    <lineage>
        <taxon>Bacteria</taxon>
        <taxon>Bacillati</taxon>
        <taxon>Actinomycetota</taxon>
        <taxon>Actinomycetes</taxon>
        <taxon>Micrococcales</taxon>
        <taxon>Micrococcaceae</taxon>
        <taxon>Citricoccus</taxon>
    </lineage>
</organism>
<keyword evidence="3" id="KW-0489">Methyltransferase</keyword>
<dbReference type="GO" id="GO:0032259">
    <property type="term" value="P:methylation"/>
    <property type="evidence" value="ECO:0007669"/>
    <property type="project" value="UniProtKB-KW"/>
</dbReference>
<dbReference type="PANTHER" id="PTHR46648:SF1">
    <property type="entry name" value="ADENOSINE 5'-MONOPHOSPHORAMIDASE HNT1"/>
    <property type="match status" value="1"/>
</dbReference>
<dbReference type="GO" id="GO:0008168">
    <property type="term" value="F:methyltransferase activity"/>
    <property type="evidence" value="ECO:0007669"/>
    <property type="project" value="UniProtKB-KW"/>
</dbReference>
<dbReference type="EMBL" id="CP121252">
    <property type="protein sequence ID" value="WFP17667.1"/>
    <property type="molecule type" value="Genomic_DNA"/>
</dbReference>
<evidence type="ECO:0000256" key="1">
    <source>
        <dbReference type="PROSITE-ProRule" id="PRU00464"/>
    </source>
</evidence>
<dbReference type="InterPro" id="IPR011146">
    <property type="entry name" value="HIT-like"/>
</dbReference>
<dbReference type="SUPFAM" id="SSF54197">
    <property type="entry name" value="HIT-like"/>
    <property type="match status" value="1"/>
</dbReference>
<dbReference type="InterPro" id="IPR036265">
    <property type="entry name" value="HIT-like_sf"/>
</dbReference>
<accession>A0ABY8HAM0</accession>